<accession>A0AAE1YRR8</accession>
<reference evidence="2" key="2">
    <citation type="journal article" date="2024" name="Plant">
        <title>Genomic evolution and insights into agronomic trait innovations of Sesamum species.</title>
        <authorList>
            <person name="Miao H."/>
            <person name="Wang L."/>
            <person name="Qu L."/>
            <person name="Liu H."/>
            <person name="Sun Y."/>
            <person name="Le M."/>
            <person name="Wang Q."/>
            <person name="Wei S."/>
            <person name="Zheng Y."/>
            <person name="Lin W."/>
            <person name="Duan Y."/>
            <person name="Cao H."/>
            <person name="Xiong S."/>
            <person name="Wang X."/>
            <person name="Wei L."/>
            <person name="Li C."/>
            <person name="Ma Q."/>
            <person name="Ju M."/>
            <person name="Zhao R."/>
            <person name="Li G."/>
            <person name="Mu C."/>
            <person name="Tian Q."/>
            <person name="Mei H."/>
            <person name="Zhang T."/>
            <person name="Gao T."/>
            <person name="Zhang H."/>
        </authorList>
    </citation>
    <scope>NUCLEOTIDE SEQUENCE</scope>
    <source>
        <strain evidence="2">3651</strain>
    </source>
</reference>
<keyword evidence="3" id="KW-1185">Reference proteome</keyword>
<protein>
    <submittedName>
        <fullName evidence="2">Uncharacterized protein</fullName>
    </submittedName>
</protein>
<gene>
    <name evidence="2" type="ORF">Salat_0668700</name>
</gene>
<evidence type="ECO:0000313" key="3">
    <source>
        <dbReference type="Proteomes" id="UP001293254"/>
    </source>
</evidence>
<sequence>MSSLPPGDGDGGGTTQEAEGPTPAEREKVMSQFQWTTFTSLAEQCTGSSGSGGMGTTYSVVGDLAETMPGREKTMACGSSTTTRVSRTVELPPPSVRLSEESLPLGLCRYSLLGLHRPFGWMVCMQVFTWVMDTGLPSDIKLVAVIVDIEWQWPDEPAQVFWAVLDNLLEIQGQDGVRWWDDAFSAAAALSFF</sequence>
<evidence type="ECO:0000313" key="2">
    <source>
        <dbReference type="EMBL" id="KAK4435054.1"/>
    </source>
</evidence>
<dbReference type="EMBL" id="JACGWO010000002">
    <property type="protein sequence ID" value="KAK4435054.1"/>
    <property type="molecule type" value="Genomic_DNA"/>
</dbReference>
<feature type="region of interest" description="Disordered" evidence="1">
    <location>
        <begin position="1"/>
        <end position="26"/>
    </location>
</feature>
<dbReference type="Proteomes" id="UP001293254">
    <property type="component" value="Unassembled WGS sequence"/>
</dbReference>
<proteinExistence type="predicted"/>
<dbReference type="AlphaFoldDB" id="A0AAE1YRR8"/>
<evidence type="ECO:0000256" key="1">
    <source>
        <dbReference type="SAM" id="MobiDB-lite"/>
    </source>
</evidence>
<organism evidence="2 3">
    <name type="scientific">Sesamum alatum</name>
    <dbReference type="NCBI Taxonomy" id="300844"/>
    <lineage>
        <taxon>Eukaryota</taxon>
        <taxon>Viridiplantae</taxon>
        <taxon>Streptophyta</taxon>
        <taxon>Embryophyta</taxon>
        <taxon>Tracheophyta</taxon>
        <taxon>Spermatophyta</taxon>
        <taxon>Magnoliopsida</taxon>
        <taxon>eudicotyledons</taxon>
        <taxon>Gunneridae</taxon>
        <taxon>Pentapetalae</taxon>
        <taxon>asterids</taxon>
        <taxon>lamiids</taxon>
        <taxon>Lamiales</taxon>
        <taxon>Pedaliaceae</taxon>
        <taxon>Sesamum</taxon>
    </lineage>
</organism>
<name>A0AAE1YRR8_9LAMI</name>
<reference evidence="2" key="1">
    <citation type="submission" date="2020-06" db="EMBL/GenBank/DDBJ databases">
        <authorList>
            <person name="Li T."/>
            <person name="Hu X."/>
            <person name="Zhang T."/>
            <person name="Song X."/>
            <person name="Zhang H."/>
            <person name="Dai N."/>
            <person name="Sheng W."/>
            <person name="Hou X."/>
            <person name="Wei L."/>
        </authorList>
    </citation>
    <scope>NUCLEOTIDE SEQUENCE</scope>
    <source>
        <strain evidence="2">3651</strain>
        <tissue evidence="2">Leaf</tissue>
    </source>
</reference>
<comment type="caution">
    <text evidence="2">The sequence shown here is derived from an EMBL/GenBank/DDBJ whole genome shotgun (WGS) entry which is preliminary data.</text>
</comment>